<dbReference type="Gene3D" id="1.10.10.10">
    <property type="entry name" value="Winged helix-like DNA-binding domain superfamily/Winged helix DNA-binding domain"/>
    <property type="match status" value="1"/>
</dbReference>
<evidence type="ECO:0000313" key="5">
    <source>
        <dbReference type="Proteomes" id="UP001500192"/>
    </source>
</evidence>
<dbReference type="EMBL" id="BAABIB010000009">
    <property type="protein sequence ID" value="GAA5152139.1"/>
    <property type="molecule type" value="Genomic_DNA"/>
</dbReference>
<keyword evidence="5" id="KW-1185">Reference proteome</keyword>
<dbReference type="InterPro" id="IPR036388">
    <property type="entry name" value="WH-like_DNA-bd_sf"/>
</dbReference>
<dbReference type="InterPro" id="IPR012074">
    <property type="entry name" value="GAF_ANTAR"/>
</dbReference>
<dbReference type="SUPFAM" id="SSF55781">
    <property type="entry name" value="GAF domain-like"/>
    <property type="match status" value="1"/>
</dbReference>
<dbReference type="Gene3D" id="3.30.450.40">
    <property type="match status" value="1"/>
</dbReference>
<keyword evidence="2" id="KW-0804">Transcription</keyword>
<dbReference type="Proteomes" id="UP001500192">
    <property type="component" value="Unassembled WGS sequence"/>
</dbReference>
<evidence type="ECO:0000313" key="4">
    <source>
        <dbReference type="EMBL" id="GAA5152139.1"/>
    </source>
</evidence>
<gene>
    <name evidence="4" type="ORF">GCM10023214_03720</name>
</gene>
<dbReference type="SMART" id="SM00065">
    <property type="entry name" value="GAF"/>
    <property type="match status" value="1"/>
</dbReference>
<protein>
    <submittedName>
        <fullName evidence="4">GAF and ANTAR domain-containing protein</fullName>
    </submittedName>
</protein>
<dbReference type="SMART" id="SM01012">
    <property type="entry name" value="ANTAR"/>
    <property type="match status" value="1"/>
</dbReference>
<evidence type="ECO:0000256" key="2">
    <source>
        <dbReference type="ARBA" id="ARBA00023163"/>
    </source>
</evidence>
<proteinExistence type="predicted"/>
<dbReference type="InterPro" id="IPR029016">
    <property type="entry name" value="GAF-like_dom_sf"/>
</dbReference>
<name>A0ABP9PTY2_9PSEU</name>
<dbReference type="InterPro" id="IPR005561">
    <property type="entry name" value="ANTAR"/>
</dbReference>
<sequence length="245" mass="26553">MQATMSELPGGSSAHLDEVRQALEALSDTVAVTDDPGALLQAVCEQVVRVVPGADMASITLVRAEGATTAATTHDVAVKIDSAQYDEGDGPCLRAARTGEIVRVEIDTARQLWPHFTTVAREHGVGSYLASPLAVAEGFSGAINLFGFGGHGFLELDQQILELYTLVVTTVLRLSHRATQAREQVRHLRIAMQSRAVIEQAKGILMAAHRITEDEAFQMLTTRSQHENVKLNIIAARFVEDSTRR</sequence>
<dbReference type="Pfam" id="PF13185">
    <property type="entry name" value="GAF_2"/>
    <property type="match status" value="1"/>
</dbReference>
<accession>A0ABP9PTY2</accession>
<evidence type="ECO:0000256" key="1">
    <source>
        <dbReference type="ARBA" id="ARBA00023015"/>
    </source>
</evidence>
<keyword evidence="1" id="KW-0805">Transcription regulation</keyword>
<dbReference type="InterPro" id="IPR003018">
    <property type="entry name" value="GAF"/>
</dbReference>
<dbReference type="PROSITE" id="PS50921">
    <property type="entry name" value="ANTAR"/>
    <property type="match status" value="1"/>
</dbReference>
<feature type="domain" description="ANTAR" evidence="3">
    <location>
        <begin position="178"/>
        <end position="239"/>
    </location>
</feature>
<reference evidence="5" key="1">
    <citation type="journal article" date="2019" name="Int. J. Syst. Evol. Microbiol.">
        <title>The Global Catalogue of Microorganisms (GCM) 10K type strain sequencing project: providing services to taxonomists for standard genome sequencing and annotation.</title>
        <authorList>
            <consortium name="The Broad Institute Genomics Platform"/>
            <consortium name="The Broad Institute Genome Sequencing Center for Infectious Disease"/>
            <person name="Wu L."/>
            <person name="Ma J."/>
        </authorList>
    </citation>
    <scope>NUCLEOTIDE SEQUENCE [LARGE SCALE GENOMIC DNA]</scope>
    <source>
        <strain evidence="5">JCM 18054</strain>
    </source>
</reference>
<evidence type="ECO:0000259" key="3">
    <source>
        <dbReference type="PROSITE" id="PS50921"/>
    </source>
</evidence>
<comment type="caution">
    <text evidence="4">The sequence shown here is derived from an EMBL/GenBank/DDBJ whole genome shotgun (WGS) entry which is preliminary data.</text>
</comment>
<dbReference type="Pfam" id="PF03861">
    <property type="entry name" value="ANTAR"/>
    <property type="match status" value="1"/>
</dbReference>
<dbReference type="PIRSF" id="PIRSF036625">
    <property type="entry name" value="GAF_ANTAR"/>
    <property type="match status" value="1"/>
</dbReference>
<organism evidence="4 5">
    <name type="scientific">Amycolatopsis dongchuanensis</name>
    <dbReference type="NCBI Taxonomy" id="1070866"/>
    <lineage>
        <taxon>Bacteria</taxon>
        <taxon>Bacillati</taxon>
        <taxon>Actinomycetota</taxon>
        <taxon>Actinomycetes</taxon>
        <taxon>Pseudonocardiales</taxon>
        <taxon>Pseudonocardiaceae</taxon>
        <taxon>Amycolatopsis</taxon>
    </lineage>
</organism>